<dbReference type="CDD" id="cd01347">
    <property type="entry name" value="ligand_gated_channel"/>
    <property type="match status" value="1"/>
</dbReference>
<dbReference type="RefSeq" id="WP_201651882.1">
    <property type="nucleotide sequence ID" value="NZ_CAJHCS010000014.1"/>
</dbReference>
<evidence type="ECO:0000256" key="9">
    <source>
        <dbReference type="ARBA" id="ARBA00023237"/>
    </source>
</evidence>
<evidence type="ECO:0000256" key="4">
    <source>
        <dbReference type="ARBA" id="ARBA00022452"/>
    </source>
</evidence>
<dbReference type="Pfam" id="PF00593">
    <property type="entry name" value="TonB_dep_Rec_b-barrel"/>
    <property type="match status" value="1"/>
</dbReference>
<evidence type="ECO:0000256" key="5">
    <source>
        <dbReference type="ARBA" id="ARBA00022692"/>
    </source>
</evidence>
<dbReference type="InterPro" id="IPR036942">
    <property type="entry name" value="Beta-barrel_TonB_sf"/>
</dbReference>
<dbReference type="InterPro" id="IPR010105">
    <property type="entry name" value="TonB_sidphr_rcpt"/>
</dbReference>
<evidence type="ECO:0000313" key="14">
    <source>
        <dbReference type="EMBL" id="MEM5290230.1"/>
    </source>
</evidence>
<organism evidence="14 15">
    <name type="scientific">Paraburkholderia sabiae</name>
    <dbReference type="NCBI Taxonomy" id="273251"/>
    <lineage>
        <taxon>Bacteria</taxon>
        <taxon>Pseudomonadati</taxon>
        <taxon>Pseudomonadota</taxon>
        <taxon>Betaproteobacteria</taxon>
        <taxon>Burkholderiales</taxon>
        <taxon>Burkholderiaceae</taxon>
        <taxon>Paraburkholderia</taxon>
    </lineage>
</organism>
<name>A0ABU9QMD6_9BURK</name>
<evidence type="ECO:0000256" key="6">
    <source>
        <dbReference type="ARBA" id="ARBA00023077"/>
    </source>
</evidence>
<sequence length="737" mass="80913">MTELRPPKRRNLPRARRPAPRRLPAFALLPLRAALLFSGGVALSLSAPGAWAQSDADTSRPTTDSALPPVSVKARRDPATDAVVISAGALGARKQVDTPFSTNVKTSEDAKDLMAQSANDLFRYDPSVAVVGENATAENSAFSVRGMQIDMLNGVKVDGQSFPSWDTDLPLEPFEQVQLLKGLSGFMYGFGAPGGIVNYVLKRPTDTPYRSVSLGYQSAGVFSEKLDVGGRFGKDDRFGYRFNLVNENGNTAEANGHLRRQVASVALDFHVTPDLTWSLDAFYAKRKTNGTLFGMWFGEGVNIPDASSITHDLTQPQNWYKTEMASVGTGLDYRFTPNWHGSLKYRFAKENRYNHDSRLNIINNAGDYTNTLFAALTRYFYSNVDAMVEGKFHTGSIGHNVVVGAGYQTQVSEYDNSTGWNDGFNLGSGNLYRSTLLTNDEVNIAQNLYRQSLITQSAIYASDTVQLTSRLSALLGLRYTQFRQTVYNTDTTVSAGYSAHPVTPTIAVMFKTDPYSTLYASYVESLQAGGSASNTNVNFPQSYGPLKSKQYEVGYKTDHRTWGGSLALFRVDQGYEYTNTQNAFVQSGTKRYTGVDASGWLQVADDWRVLGGVMMLNAKGVDIDDALVDGKRVFATPRLVATGRVEYNPKYLRQLTLAFGGKYTGNMAVDAANTKFIPAYTTFDLSGKYETRIAGKDVTFRAGINNLFNRQYWTTAYGVYALPGATRTAVASATLQF</sequence>
<dbReference type="PANTHER" id="PTHR32552:SF82">
    <property type="entry name" value="FCUA PROTEIN"/>
    <property type="match status" value="1"/>
</dbReference>
<dbReference type="Gene3D" id="2.40.170.20">
    <property type="entry name" value="TonB-dependent receptor, beta-barrel domain"/>
    <property type="match status" value="1"/>
</dbReference>
<keyword evidence="5 10" id="KW-0812">Transmembrane</keyword>
<dbReference type="NCBIfam" id="TIGR01783">
    <property type="entry name" value="TonB-siderophor"/>
    <property type="match status" value="1"/>
</dbReference>
<keyword evidence="8 14" id="KW-0675">Receptor</keyword>
<dbReference type="Pfam" id="PF07715">
    <property type="entry name" value="Plug"/>
    <property type="match status" value="1"/>
</dbReference>
<proteinExistence type="inferred from homology"/>
<dbReference type="InterPro" id="IPR039426">
    <property type="entry name" value="TonB-dep_rcpt-like"/>
</dbReference>
<dbReference type="Proteomes" id="UP001494588">
    <property type="component" value="Unassembled WGS sequence"/>
</dbReference>
<comment type="similarity">
    <text evidence="2 10 11">Belongs to the TonB-dependent receptor family.</text>
</comment>
<evidence type="ECO:0000313" key="15">
    <source>
        <dbReference type="Proteomes" id="UP001494588"/>
    </source>
</evidence>
<feature type="domain" description="TonB-dependent receptor-like beta-barrel" evidence="12">
    <location>
        <begin position="288"/>
        <end position="707"/>
    </location>
</feature>
<dbReference type="SUPFAM" id="SSF56935">
    <property type="entry name" value="Porins"/>
    <property type="match status" value="1"/>
</dbReference>
<dbReference type="InterPro" id="IPR037066">
    <property type="entry name" value="Plug_dom_sf"/>
</dbReference>
<protein>
    <submittedName>
        <fullName evidence="14">TonB-dependent receptor</fullName>
    </submittedName>
</protein>
<comment type="caution">
    <text evidence="14">The sequence shown here is derived from an EMBL/GenBank/DDBJ whole genome shotgun (WGS) entry which is preliminary data.</text>
</comment>
<dbReference type="InterPro" id="IPR000531">
    <property type="entry name" value="Beta-barrel_TonB"/>
</dbReference>
<dbReference type="Gene3D" id="2.170.130.10">
    <property type="entry name" value="TonB-dependent receptor, plug domain"/>
    <property type="match status" value="1"/>
</dbReference>
<reference evidence="14 15" key="1">
    <citation type="submission" date="2024-01" db="EMBL/GenBank/DDBJ databases">
        <title>The diversity of rhizobia nodulating Mimosa spp. in eleven states of Brazil covering several biomes is determined by host plant, location, and edaphic factors.</title>
        <authorList>
            <person name="Rouws L."/>
            <person name="Barauna A."/>
            <person name="Beukes C."/>
            <person name="De Faria S.M."/>
            <person name="Gross E."/>
            <person name="Dos Reis Junior F.B."/>
            <person name="Simon M."/>
            <person name="Maluk M."/>
            <person name="Odee D.W."/>
            <person name="Kenicer G."/>
            <person name="Young J.P.W."/>
            <person name="Reis V.M."/>
            <person name="Zilli J."/>
            <person name="James E.K."/>
        </authorList>
    </citation>
    <scope>NUCLEOTIDE SEQUENCE [LARGE SCALE GENOMIC DNA]</scope>
    <source>
        <strain evidence="14 15">JPY77</strain>
    </source>
</reference>
<comment type="subcellular location">
    <subcellularLocation>
        <location evidence="1 10">Cell outer membrane</location>
        <topology evidence="1 10">Multi-pass membrane protein</topology>
    </subcellularLocation>
</comment>
<accession>A0ABU9QMD6</accession>
<evidence type="ECO:0000256" key="1">
    <source>
        <dbReference type="ARBA" id="ARBA00004571"/>
    </source>
</evidence>
<evidence type="ECO:0000259" key="13">
    <source>
        <dbReference type="Pfam" id="PF07715"/>
    </source>
</evidence>
<keyword evidence="9 10" id="KW-0998">Cell outer membrane</keyword>
<keyword evidence="6 11" id="KW-0798">TonB box</keyword>
<gene>
    <name evidence="14" type="ORF">V4C55_31350</name>
</gene>
<feature type="domain" description="TonB-dependent receptor plug" evidence="13">
    <location>
        <begin position="95"/>
        <end position="196"/>
    </location>
</feature>
<evidence type="ECO:0000259" key="12">
    <source>
        <dbReference type="Pfam" id="PF00593"/>
    </source>
</evidence>
<evidence type="ECO:0000256" key="7">
    <source>
        <dbReference type="ARBA" id="ARBA00023136"/>
    </source>
</evidence>
<dbReference type="EMBL" id="JAZHGC010000033">
    <property type="protein sequence ID" value="MEM5290230.1"/>
    <property type="molecule type" value="Genomic_DNA"/>
</dbReference>
<dbReference type="PANTHER" id="PTHR32552">
    <property type="entry name" value="FERRICHROME IRON RECEPTOR-RELATED"/>
    <property type="match status" value="1"/>
</dbReference>
<dbReference type="InterPro" id="IPR012910">
    <property type="entry name" value="Plug_dom"/>
</dbReference>
<evidence type="ECO:0000256" key="11">
    <source>
        <dbReference type="RuleBase" id="RU003357"/>
    </source>
</evidence>
<evidence type="ECO:0000256" key="8">
    <source>
        <dbReference type="ARBA" id="ARBA00023170"/>
    </source>
</evidence>
<dbReference type="PROSITE" id="PS52016">
    <property type="entry name" value="TONB_DEPENDENT_REC_3"/>
    <property type="match status" value="1"/>
</dbReference>
<evidence type="ECO:0000256" key="10">
    <source>
        <dbReference type="PROSITE-ProRule" id="PRU01360"/>
    </source>
</evidence>
<keyword evidence="4 10" id="KW-1134">Transmembrane beta strand</keyword>
<evidence type="ECO:0000256" key="3">
    <source>
        <dbReference type="ARBA" id="ARBA00022448"/>
    </source>
</evidence>
<evidence type="ECO:0000256" key="2">
    <source>
        <dbReference type="ARBA" id="ARBA00009810"/>
    </source>
</evidence>
<keyword evidence="7 10" id="KW-0472">Membrane</keyword>
<keyword evidence="15" id="KW-1185">Reference proteome</keyword>
<keyword evidence="3 10" id="KW-0813">Transport</keyword>